<organism evidence="1 2">
    <name type="scientific">Setomelanomma holmii</name>
    <dbReference type="NCBI Taxonomy" id="210430"/>
    <lineage>
        <taxon>Eukaryota</taxon>
        <taxon>Fungi</taxon>
        <taxon>Dikarya</taxon>
        <taxon>Ascomycota</taxon>
        <taxon>Pezizomycotina</taxon>
        <taxon>Dothideomycetes</taxon>
        <taxon>Pleosporomycetidae</taxon>
        <taxon>Pleosporales</taxon>
        <taxon>Pleosporineae</taxon>
        <taxon>Phaeosphaeriaceae</taxon>
        <taxon>Setomelanomma</taxon>
    </lineage>
</organism>
<gene>
    <name evidence="1" type="ORF">EK21DRAFT_43244</name>
</gene>
<protein>
    <submittedName>
        <fullName evidence="1">Uncharacterized protein</fullName>
    </submittedName>
</protein>
<name>A0A9P4HHK3_9PLEO</name>
<dbReference type="Proteomes" id="UP000799777">
    <property type="component" value="Unassembled WGS sequence"/>
</dbReference>
<dbReference type="AlphaFoldDB" id="A0A9P4HHK3"/>
<evidence type="ECO:0000313" key="2">
    <source>
        <dbReference type="Proteomes" id="UP000799777"/>
    </source>
</evidence>
<dbReference type="OrthoDB" id="3774700at2759"/>
<reference evidence="1" key="1">
    <citation type="journal article" date="2020" name="Stud. Mycol.">
        <title>101 Dothideomycetes genomes: a test case for predicting lifestyles and emergence of pathogens.</title>
        <authorList>
            <person name="Haridas S."/>
            <person name="Albert R."/>
            <person name="Binder M."/>
            <person name="Bloem J."/>
            <person name="Labutti K."/>
            <person name="Salamov A."/>
            <person name="Andreopoulos B."/>
            <person name="Baker S."/>
            <person name="Barry K."/>
            <person name="Bills G."/>
            <person name="Bluhm B."/>
            <person name="Cannon C."/>
            <person name="Castanera R."/>
            <person name="Culley D."/>
            <person name="Daum C."/>
            <person name="Ezra D."/>
            <person name="Gonzalez J."/>
            <person name="Henrissat B."/>
            <person name="Kuo A."/>
            <person name="Liang C."/>
            <person name="Lipzen A."/>
            <person name="Lutzoni F."/>
            <person name="Magnuson J."/>
            <person name="Mondo S."/>
            <person name="Nolan M."/>
            <person name="Ohm R."/>
            <person name="Pangilinan J."/>
            <person name="Park H.-J."/>
            <person name="Ramirez L."/>
            <person name="Alfaro M."/>
            <person name="Sun H."/>
            <person name="Tritt A."/>
            <person name="Yoshinaga Y."/>
            <person name="Zwiers L.-H."/>
            <person name="Turgeon B."/>
            <person name="Goodwin S."/>
            <person name="Spatafora J."/>
            <person name="Crous P."/>
            <person name="Grigoriev I."/>
        </authorList>
    </citation>
    <scope>NUCLEOTIDE SEQUENCE</scope>
    <source>
        <strain evidence="1">CBS 110217</strain>
    </source>
</reference>
<dbReference type="EMBL" id="ML978158">
    <property type="protein sequence ID" value="KAF2035140.1"/>
    <property type="molecule type" value="Genomic_DNA"/>
</dbReference>
<comment type="caution">
    <text evidence="1">The sequence shown here is derived from an EMBL/GenBank/DDBJ whole genome shotgun (WGS) entry which is preliminary data.</text>
</comment>
<proteinExistence type="predicted"/>
<feature type="non-terminal residue" evidence="1">
    <location>
        <position position="1"/>
    </location>
</feature>
<accession>A0A9P4HHK3</accession>
<keyword evidence="2" id="KW-1185">Reference proteome</keyword>
<evidence type="ECO:0000313" key="1">
    <source>
        <dbReference type="EMBL" id="KAF2035140.1"/>
    </source>
</evidence>
<feature type="non-terminal residue" evidence="1">
    <location>
        <position position="284"/>
    </location>
</feature>
<sequence>IQPTSTHSTLSFCLPTSLSFVKRLTWEQTPWIPHTLDDVPINPIPSSAAHTIAAHLSRTSHIPISAEAVENALFFGSGESANMKMKMGIAPHLFVIFPHAPTAPFQRLSTNPEFLRIWHDNIMKPAFDTAWHDSGLAPAYGAAVNGASRILPATGVRTLFAAHPWTGFAFKLQNFQNTGAGGVVHTNWPPSSPQVLEDAWMSIRGMLKDYPGLETYQDPILLAVSRAAVHFPMDMSVREIFSHVEKEWEEYVDMQCVVEDSFGVVLETVVGKDRDVGSVEEEKK</sequence>